<feature type="compositionally biased region" description="Basic residues" evidence="2">
    <location>
        <begin position="62"/>
        <end position="71"/>
    </location>
</feature>
<evidence type="ECO:0000256" key="2">
    <source>
        <dbReference type="SAM" id="MobiDB-lite"/>
    </source>
</evidence>
<evidence type="ECO:0000313" key="4">
    <source>
        <dbReference type="Proteomes" id="UP000008311"/>
    </source>
</evidence>
<reference evidence="4" key="1">
    <citation type="journal article" date="2010" name="Nat. Biotechnol.">
        <title>Draft genome sequence of the oilseed species Ricinus communis.</title>
        <authorList>
            <person name="Chan A.P."/>
            <person name="Crabtree J."/>
            <person name="Zhao Q."/>
            <person name="Lorenzi H."/>
            <person name="Orvis J."/>
            <person name="Puiu D."/>
            <person name="Melake-Berhan A."/>
            <person name="Jones K.M."/>
            <person name="Redman J."/>
            <person name="Chen G."/>
            <person name="Cahoon E.B."/>
            <person name="Gedil M."/>
            <person name="Stanke M."/>
            <person name="Haas B.J."/>
            <person name="Wortman J.R."/>
            <person name="Fraser-Liggett C.M."/>
            <person name="Ravel J."/>
            <person name="Rabinowicz P.D."/>
        </authorList>
    </citation>
    <scope>NUCLEOTIDE SEQUENCE [LARGE SCALE GENOMIC DNA]</scope>
    <source>
        <strain evidence="4">cv. Hale</strain>
    </source>
</reference>
<accession>B9T3J6</accession>
<evidence type="ECO:0000313" key="3">
    <source>
        <dbReference type="EMBL" id="EEF29572.1"/>
    </source>
</evidence>
<dbReference type="Proteomes" id="UP000008311">
    <property type="component" value="Unassembled WGS sequence"/>
</dbReference>
<keyword evidence="1" id="KW-0175">Coiled coil</keyword>
<feature type="coiled-coil region" evidence="1">
    <location>
        <begin position="28"/>
        <end position="55"/>
    </location>
</feature>
<gene>
    <name evidence="3" type="ORF">RCOM_1264040</name>
</gene>
<dbReference type="InParanoid" id="B9T3J6"/>
<keyword evidence="4" id="KW-1185">Reference proteome</keyword>
<name>B9T3J6_RICCO</name>
<feature type="region of interest" description="Disordered" evidence="2">
    <location>
        <begin position="59"/>
        <end position="80"/>
    </location>
</feature>
<evidence type="ECO:0000256" key="1">
    <source>
        <dbReference type="SAM" id="Coils"/>
    </source>
</evidence>
<sequence length="80" mass="9902">MMTGGRRMMKKTMVTWKRVGRLIFFGEEEKYEKRLKRAQLEKKSKNRENAQVKEKRVWCERKKGRRRKRRVNSYVTQLSH</sequence>
<protein>
    <submittedName>
        <fullName evidence="3">Uncharacterized protein</fullName>
    </submittedName>
</protein>
<dbReference type="EMBL" id="EQ974423">
    <property type="protein sequence ID" value="EEF29572.1"/>
    <property type="molecule type" value="Genomic_DNA"/>
</dbReference>
<organism evidence="3 4">
    <name type="scientific">Ricinus communis</name>
    <name type="common">Castor bean</name>
    <dbReference type="NCBI Taxonomy" id="3988"/>
    <lineage>
        <taxon>Eukaryota</taxon>
        <taxon>Viridiplantae</taxon>
        <taxon>Streptophyta</taxon>
        <taxon>Embryophyta</taxon>
        <taxon>Tracheophyta</taxon>
        <taxon>Spermatophyta</taxon>
        <taxon>Magnoliopsida</taxon>
        <taxon>eudicotyledons</taxon>
        <taxon>Gunneridae</taxon>
        <taxon>Pentapetalae</taxon>
        <taxon>rosids</taxon>
        <taxon>fabids</taxon>
        <taxon>Malpighiales</taxon>
        <taxon>Euphorbiaceae</taxon>
        <taxon>Acalyphoideae</taxon>
        <taxon>Acalypheae</taxon>
        <taxon>Ricinus</taxon>
    </lineage>
</organism>
<dbReference type="AlphaFoldDB" id="B9T3J6"/>
<proteinExistence type="predicted"/>